<dbReference type="AlphaFoldDB" id="A0A848MIG9"/>
<name>A0A848MIG9_9GAMM</name>
<dbReference type="Gene3D" id="1.10.150.280">
    <property type="entry name" value="AF1531-like domain"/>
    <property type="match status" value="1"/>
</dbReference>
<evidence type="ECO:0000256" key="2">
    <source>
        <dbReference type="SAM" id="SignalP"/>
    </source>
</evidence>
<dbReference type="GO" id="GO:0015628">
    <property type="term" value="P:protein secretion by the type II secretion system"/>
    <property type="evidence" value="ECO:0007669"/>
    <property type="project" value="TreeGrafter"/>
</dbReference>
<feature type="signal peptide" evidence="2">
    <location>
        <begin position="1"/>
        <end position="24"/>
    </location>
</feature>
<sequence>MRKIAMTTLLLALGMGVVPLSTQAANEKNLKPPVAVAGEKAAAEDKKAGKVSAKTTEASATEEEKVSLNHASAEELSRVLSGVGLKKGQTIVEYRSEMGPFTQIEQLQEVPGIGPSLFQRNQSRLKL</sequence>
<comment type="caution">
    <text evidence="3">The sequence shown here is derived from an EMBL/GenBank/DDBJ whole genome shotgun (WGS) entry which is preliminary data.</text>
</comment>
<reference evidence="3 4" key="2">
    <citation type="submission" date="2020-06" db="EMBL/GenBank/DDBJ databases">
        <title>Polyphasic characterization of a Rahnella strain isolated from tree sap.</title>
        <authorList>
            <person name="Kim I.S."/>
        </authorList>
    </citation>
    <scope>NUCLEOTIDE SEQUENCE [LARGE SCALE GENOMIC DNA]</scope>
    <source>
        <strain evidence="3 4">SAP-1</strain>
    </source>
</reference>
<dbReference type="InterPro" id="IPR010994">
    <property type="entry name" value="RuvA_2-like"/>
</dbReference>
<dbReference type="PANTHER" id="PTHR21180:SF32">
    <property type="entry name" value="ENDONUCLEASE_EXONUCLEASE_PHOSPHATASE FAMILY DOMAIN-CONTAINING PROTEIN 1"/>
    <property type="match status" value="1"/>
</dbReference>
<proteinExistence type="predicted"/>
<dbReference type="EMBL" id="JAADJU010000002">
    <property type="protein sequence ID" value="NMP26124.1"/>
    <property type="molecule type" value="Genomic_DNA"/>
</dbReference>
<dbReference type="NCBIfam" id="TIGR00426">
    <property type="entry name" value="competence protein ComEA helix-hairpin-helix repeat region"/>
    <property type="match status" value="1"/>
</dbReference>
<dbReference type="PANTHER" id="PTHR21180">
    <property type="entry name" value="ENDONUCLEASE/EXONUCLEASE/PHOSPHATASE FAMILY DOMAIN-CONTAINING PROTEIN 1"/>
    <property type="match status" value="1"/>
</dbReference>
<evidence type="ECO:0000313" key="4">
    <source>
        <dbReference type="Proteomes" id="UP000585363"/>
    </source>
</evidence>
<feature type="chain" id="PRO_5032992250" evidence="2">
    <location>
        <begin position="25"/>
        <end position="127"/>
    </location>
</feature>
<keyword evidence="2" id="KW-0732">Signal</keyword>
<dbReference type="Pfam" id="PF12836">
    <property type="entry name" value="HHH_3"/>
    <property type="match status" value="1"/>
</dbReference>
<dbReference type="SUPFAM" id="SSF47781">
    <property type="entry name" value="RuvA domain 2-like"/>
    <property type="match status" value="1"/>
</dbReference>
<dbReference type="InterPro" id="IPR051675">
    <property type="entry name" value="Endo/Exo/Phosphatase_dom_1"/>
</dbReference>
<reference evidence="3 4" key="1">
    <citation type="submission" date="2020-01" db="EMBL/GenBank/DDBJ databases">
        <authorList>
            <person name="Lee S.D."/>
        </authorList>
    </citation>
    <scope>NUCLEOTIDE SEQUENCE [LARGE SCALE GENOMIC DNA]</scope>
    <source>
        <strain evidence="3 4">SAP-1</strain>
    </source>
</reference>
<evidence type="ECO:0000313" key="3">
    <source>
        <dbReference type="EMBL" id="NMP26124.1"/>
    </source>
</evidence>
<keyword evidence="4" id="KW-1185">Reference proteome</keyword>
<feature type="region of interest" description="Disordered" evidence="1">
    <location>
        <begin position="36"/>
        <end position="69"/>
    </location>
</feature>
<organism evidence="3 4">
    <name type="scientific">Rouxiella aceris</name>
    <dbReference type="NCBI Taxonomy" id="2703884"/>
    <lineage>
        <taxon>Bacteria</taxon>
        <taxon>Pseudomonadati</taxon>
        <taxon>Pseudomonadota</taxon>
        <taxon>Gammaproteobacteria</taxon>
        <taxon>Enterobacterales</taxon>
        <taxon>Yersiniaceae</taxon>
        <taxon>Rouxiella</taxon>
    </lineage>
</organism>
<evidence type="ECO:0000256" key="1">
    <source>
        <dbReference type="SAM" id="MobiDB-lite"/>
    </source>
</evidence>
<gene>
    <name evidence="3" type="ORF">GW590_04455</name>
</gene>
<dbReference type="RefSeq" id="WP_169401822.1">
    <property type="nucleotide sequence ID" value="NZ_JAADJU010000002.1"/>
</dbReference>
<dbReference type="Proteomes" id="UP000585363">
    <property type="component" value="Unassembled WGS sequence"/>
</dbReference>
<dbReference type="GO" id="GO:0015627">
    <property type="term" value="C:type II protein secretion system complex"/>
    <property type="evidence" value="ECO:0007669"/>
    <property type="project" value="TreeGrafter"/>
</dbReference>
<protein>
    <submittedName>
        <fullName evidence="3">Helix-hairpin-helix domain-containing protein</fullName>
    </submittedName>
</protein>
<feature type="compositionally biased region" description="Low complexity" evidence="1">
    <location>
        <begin position="50"/>
        <end position="59"/>
    </location>
</feature>
<dbReference type="InterPro" id="IPR004509">
    <property type="entry name" value="Competence_ComEA_HhH"/>
</dbReference>
<accession>A0A848MIG9</accession>